<evidence type="ECO:0000313" key="4">
    <source>
        <dbReference type="Proteomes" id="UP001498476"/>
    </source>
</evidence>
<keyword evidence="4" id="KW-1185">Reference proteome</keyword>
<dbReference type="InterPro" id="IPR023210">
    <property type="entry name" value="NADP_OxRdtase_dom"/>
</dbReference>
<dbReference type="Gene3D" id="3.20.20.100">
    <property type="entry name" value="NADP-dependent oxidoreductase domain"/>
    <property type="match status" value="2"/>
</dbReference>
<sequence length="338" mass="38315">MSSSRNRLILGTMTIGPDESKVARITSMDEYKKCLDYLSSKGYNELNTAGVYVGGLQEGLTRDAGFRERGFSVASKVMPTKPHDHKADKLREYWETSLRKLGVDCAEIMYLHAPGRTTSYDIAYRGFVKPTVHQGIYNAMSRSLESELEPRLRKFDISLIICNPPAAGLFSGKYTTLDEPADDHFNTKNNLGQLYTDRYFKQSVMDTLALIEPIAKEHGIPLIETALRWRVHHSKLRMRSNGGHDGIIIGISSYKQLEQNIEACEKGPLPDEVVEVLDSLWQMTKADAPTYWRWYVFVFGPDASWSRDAPNQHRSGAMNTWLVKEAADGFTMTFPFLR</sequence>
<evidence type="ECO:0000313" key="3">
    <source>
        <dbReference type="EMBL" id="KAK7409405.1"/>
    </source>
</evidence>
<organism evidence="3 4">
    <name type="scientific">Neonectria punicea</name>
    <dbReference type="NCBI Taxonomy" id="979145"/>
    <lineage>
        <taxon>Eukaryota</taxon>
        <taxon>Fungi</taxon>
        <taxon>Dikarya</taxon>
        <taxon>Ascomycota</taxon>
        <taxon>Pezizomycotina</taxon>
        <taxon>Sordariomycetes</taxon>
        <taxon>Hypocreomycetidae</taxon>
        <taxon>Hypocreales</taxon>
        <taxon>Nectriaceae</taxon>
        <taxon>Neonectria</taxon>
    </lineage>
</organism>
<evidence type="ECO:0000259" key="2">
    <source>
        <dbReference type="Pfam" id="PF00248"/>
    </source>
</evidence>
<protein>
    <recommendedName>
        <fullName evidence="2">NADP-dependent oxidoreductase domain-containing protein</fullName>
    </recommendedName>
</protein>
<dbReference type="SUPFAM" id="SSF51430">
    <property type="entry name" value="NAD(P)-linked oxidoreductase"/>
    <property type="match status" value="1"/>
</dbReference>
<dbReference type="InterPro" id="IPR036812">
    <property type="entry name" value="NAD(P)_OxRdtase_dom_sf"/>
</dbReference>
<dbReference type="Pfam" id="PF00248">
    <property type="entry name" value="Aldo_ket_red"/>
    <property type="match status" value="2"/>
</dbReference>
<accession>A0ABR1GVJ9</accession>
<dbReference type="EMBL" id="JAZAVJ010000152">
    <property type="protein sequence ID" value="KAK7409405.1"/>
    <property type="molecule type" value="Genomic_DNA"/>
</dbReference>
<dbReference type="Proteomes" id="UP001498476">
    <property type="component" value="Unassembled WGS sequence"/>
</dbReference>
<feature type="domain" description="NADP-dependent oxidoreductase" evidence="2">
    <location>
        <begin position="124"/>
        <end position="281"/>
    </location>
</feature>
<keyword evidence="1" id="KW-0560">Oxidoreductase</keyword>
<comment type="caution">
    <text evidence="3">The sequence shown here is derived from an EMBL/GenBank/DDBJ whole genome shotgun (WGS) entry which is preliminary data.</text>
</comment>
<gene>
    <name evidence="3" type="ORF">QQX98_008414</name>
</gene>
<evidence type="ECO:0000256" key="1">
    <source>
        <dbReference type="ARBA" id="ARBA00023002"/>
    </source>
</evidence>
<reference evidence="3 4" key="1">
    <citation type="journal article" date="2025" name="Microbiol. Resour. Announc.">
        <title>Draft genome sequences for Neonectria magnoliae and Neonectria punicea, canker pathogens of Liriodendron tulipifera and Acer saccharum in West Virginia.</title>
        <authorList>
            <person name="Petronek H.M."/>
            <person name="Kasson M.T."/>
            <person name="Metheny A.M."/>
            <person name="Stauder C.M."/>
            <person name="Lovett B."/>
            <person name="Lynch S.C."/>
            <person name="Garnas J.R."/>
            <person name="Kasson L.R."/>
            <person name="Stajich J.E."/>
        </authorList>
    </citation>
    <scope>NUCLEOTIDE SEQUENCE [LARGE SCALE GENOMIC DNA]</scope>
    <source>
        <strain evidence="3 4">NRRL 64653</strain>
    </source>
</reference>
<dbReference type="InterPro" id="IPR050523">
    <property type="entry name" value="AKR_Detox_Biosynth"/>
</dbReference>
<dbReference type="PANTHER" id="PTHR43364">
    <property type="entry name" value="NADH-SPECIFIC METHYLGLYOXAL REDUCTASE-RELATED"/>
    <property type="match status" value="1"/>
</dbReference>
<name>A0ABR1GVJ9_9HYPO</name>
<proteinExistence type="predicted"/>
<dbReference type="PANTHER" id="PTHR43364:SF4">
    <property type="entry name" value="NAD(P)-LINKED OXIDOREDUCTASE SUPERFAMILY PROTEIN"/>
    <property type="match status" value="1"/>
</dbReference>
<feature type="domain" description="NADP-dependent oxidoreductase" evidence="2">
    <location>
        <begin position="7"/>
        <end position="121"/>
    </location>
</feature>